<gene>
    <name evidence="3" type="ORF">APZ42_025475</name>
</gene>
<feature type="signal peptide" evidence="2">
    <location>
        <begin position="1"/>
        <end position="23"/>
    </location>
</feature>
<feature type="region of interest" description="Disordered" evidence="1">
    <location>
        <begin position="30"/>
        <end position="50"/>
    </location>
</feature>
<evidence type="ECO:0000313" key="3">
    <source>
        <dbReference type="EMBL" id="KZS10139.1"/>
    </source>
</evidence>
<evidence type="ECO:0000256" key="2">
    <source>
        <dbReference type="SAM" id="SignalP"/>
    </source>
</evidence>
<keyword evidence="2" id="KW-0732">Signal</keyword>
<dbReference type="AlphaFoldDB" id="A0A164T1U8"/>
<name>A0A164T1U8_9CRUS</name>
<evidence type="ECO:0000313" key="4">
    <source>
        <dbReference type="Proteomes" id="UP000076858"/>
    </source>
</evidence>
<organism evidence="3 4">
    <name type="scientific">Daphnia magna</name>
    <dbReference type="NCBI Taxonomy" id="35525"/>
    <lineage>
        <taxon>Eukaryota</taxon>
        <taxon>Metazoa</taxon>
        <taxon>Ecdysozoa</taxon>
        <taxon>Arthropoda</taxon>
        <taxon>Crustacea</taxon>
        <taxon>Branchiopoda</taxon>
        <taxon>Diplostraca</taxon>
        <taxon>Cladocera</taxon>
        <taxon>Anomopoda</taxon>
        <taxon>Daphniidae</taxon>
        <taxon>Daphnia</taxon>
    </lineage>
</organism>
<sequence length="139" mass="15122">MKVTRVAAIALVWLIVSFGLGRCDEDHLEDSKSPYRDFDDDSSLTSSASKTFNDEDYGNLLTKNRPYPIDLRQLPDLPTLGQALPGLLPSDLFQITVTIPPAGENLLNQTDLSDIDVLSLFDGTLDLNLDGLTSSAPLA</sequence>
<accession>A0A164T1U8</accession>
<feature type="chain" id="PRO_5007853242" evidence="2">
    <location>
        <begin position="24"/>
        <end position="139"/>
    </location>
</feature>
<dbReference type="EMBL" id="LRGB01001877">
    <property type="protein sequence ID" value="KZS10139.1"/>
    <property type="molecule type" value="Genomic_DNA"/>
</dbReference>
<comment type="caution">
    <text evidence="3">The sequence shown here is derived from an EMBL/GenBank/DDBJ whole genome shotgun (WGS) entry which is preliminary data.</text>
</comment>
<evidence type="ECO:0000256" key="1">
    <source>
        <dbReference type="SAM" id="MobiDB-lite"/>
    </source>
</evidence>
<dbReference type="Proteomes" id="UP000076858">
    <property type="component" value="Unassembled WGS sequence"/>
</dbReference>
<keyword evidence="4" id="KW-1185">Reference proteome</keyword>
<protein>
    <submittedName>
        <fullName evidence="3">Uncharacterized protein</fullName>
    </submittedName>
</protein>
<proteinExistence type="predicted"/>
<reference evidence="3 4" key="1">
    <citation type="submission" date="2016-03" db="EMBL/GenBank/DDBJ databases">
        <title>EvidentialGene: Evidence-directed Construction of Genes on Genomes.</title>
        <authorList>
            <person name="Gilbert D.G."/>
            <person name="Choi J.-H."/>
            <person name="Mockaitis K."/>
            <person name="Colbourne J."/>
            <person name="Pfrender M."/>
        </authorList>
    </citation>
    <scope>NUCLEOTIDE SEQUENCE [LARGE SCALE GENOMIC DNA]</scope>
    <source>
        <strain evidence="3 4">Xinb3</strain>
        <tissue evidence="3">Complete organism</tissue>
    </source>
</reference>